<sequence length="505" mass="54054">MTTPRPVRILHPRPSGVPGAAALDDLALITAEGLRDLGHAVARTSDGMDAEALTILIGGHLMDGRGVDALPPDVLVYNALPVPRGGLSGRYPEYARLLARNPVWDVSRSSRDAIVGAFRRDADAVRHVPAGWVPALARLPAVRAQDVGVLFIGPMTRERWRLMAELEAHGLEMRAVAEVYGKKRDALVARASMVLELAPLEEQTPEPTRLVYLLANRKVVLAEATPDLEADADLRAAVRLAPFAELARACQRLANDVDGRQALQQRGLDAVRRRDAASVLKQAMEGLPRTAPMASTGSPVEAPVTAPVSGPAGRAFASVPTVLNLNGDRDPVEEAVNLALPGAPAPVGAAPPDIVADPCDPTLPGRVLDTGRFGPVAFSPGAFTRILAPWVPARVPDLIGFMTTCLRLLTEGGTIEILVPYDLSHGAWADPANRRAFNEHAFTAFTDGHEAIGWSEARFDLDSLEFAFSPLGERLEAEGTPLETLLATPRAVEAMRVVLRKRTLE</sequence>
<dbReference type="Proteomes" id="UP000199412">
    <property type="component" value="Unassembled WGS sequence"/>
</dbReference>
<dbReference type="AlphaFoldDB" id="A0A1G6WGI0"/>
<proteinExistence type="predicted"/>
<evidence type="ECO:0000313" key="2">
    <source>
        <dbReference type="Proteomes" id="UP000199412"/>
    </source>
</evidence>
<evidence type="ECO:0008006" key="3">
    <source>
        <dbReference type="Google" id="ProtNLM"/>
    </source>
</evidence>
<dbReference type="STRING" id="69960.SAMN05421720_101150"/>
<dbReference type="OrthoDB" id="5443558at2"/>
<dbReference type="EMBL" id="FNAP01000001">
    <property type="protein sequence ID" value="SDD65060.1"/>
    <property type="molecule type" value="Genomic_DNA"/>
</dbReference>
<gene>
    <name evidence="1" type="ORF">SAMN05421720_101150</name>
</gene>
<protein>
    <recommendedName>
        <fullName evidence="3">Glycosyl transferases group 1</fullName>
    </recommendedName>
</protein>
<dbReference type="RefSeq" id="WP_092780635.1">
    <property type="nucleotide sequence ID" value="NZ_FNAP01000001.1"/>
</dbReference>
<reference evidence="1 2" key="1">
    <citation type="submission" date="2016-10" db="EMBL/GenBank/DDBJ databases">
        <authorList>
            <person name="de Groot N.N."/>
        </authorList>
    </citation>
    <scope>NUCLEOTIDE SEQUENCE [LARGE SCALE GENOMIC DNA]</scope>
    <source>
        <strain evidence="1 2">ATCC 700224</strain>
    </source>
</reference>
<name>A0A1G6WGI0_9PROT</name>
<evidence type="ECO:0000313" key="1">
    <source>
        <dbReference type="EMBL" id="SDD65060.1"/>
    </source>
</evidence>
<keyword evidence="2" id="KW-1185">Reference proteome</keyword>
<organism evidence="1 2">
    <name type="scientific">Rhodospira trueperi</name>
    <dbReference type="NCBI Taxonomy" id="69960"/>
    <lineage>
        <taxon>Bacteria</taxon>
        <taxon>Pseudomonadati</taxon>
        <taxon>Pseudomonadota</taxon>
        <taxon>Alphaproteobacteria</taxon>
        <taxon>Rhodospirillales</taxon>
        <taxon>Rhodospirillaceae</taxon>
        <taxon>Rhodospira</taxon>
    </lineage>
</organism>
<accession>A0A1G6WGI0</accession>